<comment type="similarity">
    <text evidence="1">Belongs to the beta-class carbonic anhydrase family.</text>
</comment>
<dbReference type="RefSeq" id="WP_021167669.1">
    <property type="nucleotide sequence ID" value="NZ_CTRP01000008.1"/>
</dbReference>
<accession>A0A0U1KXP2</accession>
<comment type="catalytic activity">
    <reaction evidence="5">
        <text>hydrogencarbonate + H(+) = CO2 + H2O</text>
        <dbReference type="Rhea" id="RHEA:10748"/>
        <dbReference type="ChEBI" id="CHEBI:15377"/>
        <dbReference type="ChEBI" id="CHEBI:15378"/>
        <dbReference type="ChEBI" id="CHEBI:16526"/>
        <dbReference type="ChEBI" id="CHEBI:17544"/>
        <dbReference type="EC" id="4.2.1.1"/>
    </reaction>
</comment>
<dbReference type="EMBL" id="CTRP01000008">
    <property type="protein sequence ID" value="CQR72035.1"/>
    <property type="molecule type" value="Genomic_DNA"/>
</dbReference>
<sequence>MNILEQVLAANGQFVERFVEGAHDCPENSKLPNRHLAIFTCMDTRLVDFLEPAMGIKRGEAKVIKNAGNSVTGPFESTIRSLIVSIFELGVKEVMVIGHLDCGLAHTTAESLIQKMLVRKISPDAIKMIEAELRDWIDHFHHPIDNIEEVVIKIRNNPLIPKDVPIHGLIFNPHTGQLEVVVDGYQACIK</sequence>
<dbReference type="CDD" id="cd03379">
    <property type="entry name" value="beta_CA_cladeD"/>
    <property type="match status" value="1"/>
</dbReference>
<dbReference type="SUPFAM" id="SSF53056">
    <property type="entry name" value="beta-carbonic anhydrase, cab"/>
    <property type="match status" value="1"/>
</dbReference>
<feature type="binding site" evidence="6">
    <location>
        <position position="41"/>
    </location>
    <ligand>
        <name>Zn(2+)</name>
        <dbReference type="ChEBI" id="CHEBI:29105"/>
    </ligand>
</feature>
<evidence type="ECO:0000256" key="1">
    <source>
        <dbReference type="ARBA" id="ARBA00006217"/>
    </source>
</evidence>
<dbReference type="Gene3D" id="3.40.1050.10">
    <property type="entry name" value="Carbonic anhydrase"/>
    <property type="match status" value="1"/>
</dbReference>
<evidence type="ECO:0000313" key="7">
    <source>
        <dbReference type="EMBL" id="CQR72035.1"/>
    </source>
</evidence>
<evidence type="ECO:0000256" key="3">
    <source>
        <dbReference type="ARBA" id="ARBA00022723"/>
    </source>
</evidence>
<keyword evidence="4 6" id="KW-0862">Zinc</keyword>
<reference evidence="8" key="1">
    <citation type="submission" date="2015-03" db="EMBL/GenBank/DDBJ databases">
        <authorList>
            <person name="Nijsse Bart"/>
        </authorList>
    </citation>
    <scope>NUCLEOTIDE SEQUENCE [LARGE SCALE GENOMIC DNA]</scope>
</reference>
<gene>
    <name evidence="7" type="ORF">SpAn4DRAFT_4724</name>
</gene>
<evidence type="ECO:0000256" key="2">
    <source>
        <dbReference type="ARBA" id="ARBA00012925"/>
    </source>
</evidence>
<protein>
    <recommendedName>
        <fullName evidence="2">carbonic anhydrase</fullName>
        <ecNumber evidence="2">4.2.1.1</ecNumber>
    </recommendedName>
</protein>
<name>A0A0U1KXP2_9FIRM</name>
<feature type="binding site" evidence="6">
    <location>
        <position position="99"/>
    </location>
    <ligand>
        <name>Zn(2+)</name>
        <dbReference type="ChEBI" id="CHEBI:29105"/>
    </ligand>
</feature>
<evidence type="ECO:0000313" key="8">
    <source>
        <dbReference type="Proteomes" id="UP000049855"/>
    </source>
</evidence>
<dbReference type="Proteomes" id="UP000049855">
    <property type="component" value="Unassembled WGS sequence"/>
</dbReference>
<dbReference type="Pfam" id="PF00484">
    <property type="entry name" value="Pro_CA"/>
    <property type="match status" value="1"/>
</dbReference>
<keyword evidence="8" id="KW-1185">Reference proteome</keyword>
<dbReference type="AlphaFoldDB" id="A0A0U1KXP2"/>
<dbReference type="GO" id="GO:0004089">
    <property type="term" value="F:carbonate dehydratase activity"/>
    <property type="evidence" value="ECO:0007669"/>
    <property type="project" value="UniProtKB-EC"/>
</dbReference>
<evidence type="ECO:0000256" key="4">
    <source>
        <dbReference type="ARBA" id="ARBA00022833"/>
    </source>
</evidence>
<feature type="binding site" evidence="6">
    <location>
        <position position="102"/>
    </location>
    <ligand>
        <name>Zn(2+)</name>
        <dbReference type="ChEBI" id="CHEBI:29105"/>
    </ligand>
</feature>
<dbReference type="GO" id="GO:0008270">
    <property type="term" value="F:zinc ion binding"/>
    <property type="evidence" value="ECO:0007669"/>
    <property type="project" value="InterPro"/>
</dbReference>
<evidence type="ECO:0000256" key="5">
    <source>
        <dbReference type="ARBA" id="ARBA00048348"/>
    </source>
</evidence>
<organism evidence="7 8">
    <name type="scientific">Sporomusa ovata</name>
    <dbReference type="NCBI Taxonomy" id="2378"/>
    <lineage>
        <taxon>Bacteria</taxon>
        <taxon>Bacillati</taxon>
        <taxon>Bacillota</taxon>
        <taxon>Negativicutes</taxon>
        <taxon>Selenomonadales</taxon>
        <taxon>Sporomusaceae</taxon>
        <taxon>Sporomusa</taxon>
    </lineage>
</organism>
<feature type="binding site" evidence="6">
    <location>
        <position position="43"/>
    </location>
    <ligand>
        <name>Zn(2+)</name>
        <dbReference type="ChEBI" id="CHEBI:29105"/>
    </ligand>
</feature>
<proteinExistence type="inferred from homology"/>
<dbReference type="PANTHER" id="PTHR43175:SF3">
    <property type="entry name" value="CARBON DISULFIDE HYDROLASE"/>
    <property type="match status" value="1"/>
</dbReference>
<dbReference type="PANTHER" id="PTHR43175">
    <property type="entry name" value="CARBONIC ANHYDRASE"/>
    <property type="match status" value="1"/>
</dbReference>
<comment type="cofactor">
    <cofactor evidence="6">
        <name>Zn(2+)</name>
        <dbReference type="ChEBI" id="CHEBI:29105"/>
    </cofactor>
    <text evidence="6">Binds 1 zinc ion per subunit.</text>
</comment>
<keyword evidence="3 6" id="KW-0479">Metal-binding</keyword>
<dbReference type="InterPro" id="IPR036874">
    <property type="entry name" value="Carbonic_anhydrase_sf"/>
</dbReference>
<dbReference type="InterPro" id="IPR001765">
    <property type="entry name" value="Carbonic_anhydrase"/>
</dbReference>
<evidence type="ECO:0000256" key="6">
    <source>
        <dbReference type="PIRSR" id="PIRSR601765-1"/>
    </source>
</evidence>
<dbReference type="SMART" id="SM00947">
    <property type="entry name" value="Pro_CA"/>
    <property type="match status" value="1"/>
</dbReference>
<dbReference type="EC" id="4.2.1.1" evidence="2"/>